<dbReference type="EMBL" id="JANTQA010000012">
    <property type="protein sequence ID" value="KAJ3449427.1"/>
    <property type="molecule type" value="Genomic_DNA"/>
</dbReference>
<evidence type="ECO:0000256" key="3">
    <source>
        <dbReference type="ARBA" id="ARBA00034487"/>
    </source>
</evidence>
<evidence type="ECO:0000313" key="11">
    <source>
        <dbReference type="EMBL" id="KAJ6245898.1"/>
    </source>
</evidence>
<dbReference type="InterPro" id="IPR029063">
    <property type="entry name" value="SAM-dependent_MTases_sf"/>
</dbReference>
<comment type="catalytic activity">
    <reaction evidence="7">
        <text>arsenic triglutathione + 2 [thioredoxin]-dithiol + 2 S-adenosyl-L-methionine + H2O = dimethylarsinous acid + 2 [thioredoxin]-disulfide + 3 glutathione + 2 S-adenosyl-L-homocysteine + 2 H(+)</text>
        <dbReference type="Rhea" id="RHEA:69464"/>
        <dbReference type="Rhea" id="RHEA-COMP:10698"/>
        <dbReference type="Rhea" id="RHEA-COMP:10700"/>
        <dbReference type="ChEBI" id="CHEBI:15377"/>
        <dbReference type="ChEBI" id="CHEBI:15378"/>
        <dbReference type="ChEBI" id="CHEBI:23808"/>
        <dbReference type="ChEBI" id="CHEBI:29950"/>
        <dbReference type="ChEBI" id="CHEBI:50058"/>
        <dbReference type="ChEBI" id="CHEBI:57856"/>
        <dbReference type="ChEBI" id="CHEBI:57925"/>
        <dbReference type="ChEBI" id="CHEBI:59789"/>
        <dbReference type="ChEBI" id="CHEBI:183640"/>
        <dbReference type="EC" id="2.1.1.137"/>
    </reaction>
</comment>
<evidence type="ECO:0000313" key="13">
    <source>
        <dbReference type="Proteomes" id="UP001150062"/>
    </source>
</evidence>
<organism evidence="10 12">
    <name type="scientific">Anaeramoeba flamelloides</name>
    <dbReference type="NCBI Taxonomy" id="1746091"/>
    <lineage>
        <taxon>Eukaryota</taxon>
        <taxon>Metamonada</taxon>
        <taxon>Anaeramoebidae</taxon>
        <taxon>Anaeramoeba</taxon>
    </lineage>
</organism>
<comment type="similarity">
    <text evidence="3">Belongs to the methyltransferase superfamily. Arsenite methyltransferase family.</text>
</comment>
<evidence type="ECO:0000256" key="7">
    <source>
        <dbReference type="ARBA" id="ARBA00047943"/>
    </source>
</evidence>
<evidence type="ECO:0000256" key="1">
    <source>
        <dbReference type="ARBA" id="ARBA00022679"/>
    </source>
</evidence>
<dbReference type="Gene3D" id="3.40.50.150">
    <property type="entry name" value="Vaccinia Virus protein VP39"/>
    <property type="match status" value="1"/>
</dbReference>
<dbReference type="Proteomes" id="UP001146793">
    <property type="component" value="Unassembled WGS sequence"/>
</dbReference>
<evidence type="ECO:0000256" key="5">
    <source>
        <dbReference type="ARBA" id="ARBA00034545"/>
    </source>
</evidence>
<keyword evidence="13" id="KW-1185">Reference proteome</keyword>
<evidence type="ECO:0000256" key="8">
    <source>
        <dbReference type="ARBA" id="ARBA00048428"/>
    </source>
</evidence>
<proteinExistence type="inferred from homology"/>
<dbReference type="EC" id="2.1.1.137" evidence="4"/>
<keyword evidence="2" id="KW-0949">S-adenosyl-L-methionine</keyword>
<sequence length="348" mass="39364">MTEEKQKQEKQVKIVKDYYSSLATEIEKPNEEKRKEIAKHFYGEKDSELLEEESNLCVSCGNPTADIYWREGLTILDLGCGSGIDLFLSSKKIGEKGTVIGLDMSEDMLNRTRKIMEKKGITNIKLLHGRIEKIPLEDNVCDYVISNCVLNLVPDKSQAFAEIFRVLKPGGILSASDIVLKKTLPQEIKEDSISYVGCIGGAIMPEQYQEKLENVGFTSVVIEDVNKDLNMHKWMMNSSCCGKKNETEKSCCSNKKETETKCSCETEKQTETKKSCCSNEQETKKSCCSNKKVTETKCSCETEKQTETKKSCCSNETQEESEKRKKLLEYDLNDYACSSKILAKKPRK</sequence>
<dbReference type="Pfam" id="PF13847">
    <property type="entry name" value="Methyltransf_31"/>
    <property type="match status" value="1"/>
</dbReference>
<reference evidence="11" key="1">
    <citation type="submission" date="2022-08" db="EMBL/GenBank/DDBJ databases">
        <title>Novel sulfate-reducing endosymbionts in the free-living metamonad Anaeramoeba.</title>
        <authorList>
            <person name="Jerlstrom-Hultqvist J."/>
            <person name="Cepicka I."/>
            <person name="Gallot-Lavallee L."/>
            <person name="Salas-Leiva D."/>
            <person name="Curtis B.A."/>
            <person name="Zahonova K."/>
            <person name="Pipaliya S."/>
            <person name="Dacks J."/>
            <person name="Roger A.J."/>
        </authorList>
    </citation>
    <scope>NUCLEOTIDE SEQUENCE</scope>
    <source>
        <strain evidence="11">Schooner1</strain>
    </source>
</reference>
<dbReference type="SUPFAM" id="SSF53335">
    <property type="entry name" value="S-adenosyl-L-methionine-dependent methyltransferases"/>
    <property type="match status" value="1"/>
</dbReference>
<keyword evidence="1" id="KW-0808">Transferase</keyword>
<keyword evidence="10" id="KW-0489">Methyltransferase</keyword>
<dbReference type="PANTHER" id="PTHR43675">
    <property type="entry name" value="ARSENITE METHYLTRANSFERASE"/>
    <property type="match status" value="1"/>
</dbReference>
<feature type="domain" description="Methyltransferase" evidence="9">
    <location>
        <begin position="71"/>
        <end position="215"/>
    </location>
</feature>
<dbReference type="EMBL" id="JAOAOG010000140">
    <property type="protein sequence ID" value="KAJ6245898.1"/>
    <property type="molecule type" value="Genomic_DNA"/>
</dbReference>
<evidence type="ECO:0000256" key="4">
    <source>
        <dbReference type="ARBA" id="ARBA00034521"/>
    </source>
</evidence>
<comment type="catalytic activity">
    <reaction evidence="8">
        <text>arsenic triglutathione + 3 [thioredoxin]-dithiol + 3 S-adenosyl-L-methionine = trimethylarsine + 3 [thioredoxin]-disulfide + 3 glutathione + 3 S-adenosyl-L-homocysteine + 3 H(+)</text>
        <dbReference type="Rhea" id="RHEA:69432"/>
        <dbReference type="Rhea" id="RHEA-COMP:10698"/>
        <dbReference type="Rhea" id="RHEA-COMP:10700"/>
        <dbReference type="ChEBI" id="CHEBI:15378"/>
        <dbReference type="ChEBI" id="CHEBI:27130"/>
        <dbReference type="ChEBI" id="CHEBI:29950"/>
        <dbReference type="ChEBI" id="CHEBI:50058"/>
        <dbReference type="ChEBI" id="CHEBI:57856"/>
        <dbReference type="ChEBI" id="CHEBI:57925"/>
        <dbReference type="ChEBI" id="CHEBI:59789"/>
        <dbReference type="ChEBI" id="CHEBI:183640"/>
        <dbReference type="EC" id="2.1.1.137"/>
    </reaction>
</comment>
<reference evidence="10" key="2">
    <citation type="submission" date="2022-08" db="EMBL/GenBank/DDBJ databases">
        <title>Novel sulphate-reducing endosymbionts in the free-living metamonad Anaeramoeba.</title>
        <authorList>
            <person name="Jerlstrom-Hultqvist J."/>
            <person name="Cepicka I."/>
            <person name="Gallot-Lavallee L."/>
            <person name="Salas-Leiva D."/>
            <person name="Curtis B.A."/>
            <person name="Zahonova K."/>
            <person name="Pipaliya S."/>
            <person name="Dacks J."/>
            <person name="Roger A.J."/>
        </authorList>
    </citation>
    <scope>NUCLEOTIDE SEQUENCE</scope>
    <source>
        <strain evidence="10">Busselton2</strain>
    </source>
</reference>
<evidence type="ECO:0000313" key="12">
    <source>
        <dbReference type="Proteomes" id="UP001146793"/>
    </source>
</evidence>
<dbReference type="AlphaFoldDB" id="A0AAV8A5L1"/>
<gene>
    <name evidence="10" type="ORF">M0812_05575</name>
    <name evidence="11" type="ORF">M0813_19657</name>
</gene>
<dbReference type="GO" id="GO:0030791">
    <property type="term" value="F:arsenite methyltransferase activity"/>
    <property type="evidence" value="ECO:0007669"/>
    <property type="project" value="UniProtKB-EC"/>
</dbReference>
<name>A0AAV8A5L1_9EUKA</name>
<evidence type="ECO:0000256" key="2">
    <source>
        <dbReference type="ARBA" id="ARBA00022691"/>
    </source>
</evidence>
<evidence type="ECO:0000313" key="10">
    <source>
        <dbReference type="EMBL" id="KAJ3449427.1"/>
    </source>
</evidence>
<protein>
    <recommendedName>
        <fullName evidence="5">Arsenite methyltransferase</fullName>
        <ecNumber evidence="4">2.1.1.137</ecNumber>
    </recommendedName>
</protein>
<evidence type="ECO:0000259" key="9">
    <source>
        <dbReference type="Pfam" id="PF13847"/>
    </source>
</evidence>
<dbReference type="PANTHER" id="PTHR43675:SF8">
    <property type="entry name" value="ARSENITE METHYLTRANSFERASE"/>
    <property type="match status" value="1"/>
</dbReference>
<dbReference type="GO" id="GO:0032259">
    <property type="term" value="P:methylation"/>
    <property type="evidence" value="ECO:0007669"/>
    <property type="project" value="UniProtKB-KW"/>
</dbReference>
<comment type="caution">
    <text evidence="10">The sequence shown here is derived from an EMBL/GenBank/DDBJ whole genome shotgun (WGS) entry which is preliminary data.</text>
</comment>
<dbReference type="InterPro" id="IPR025714">
    <property type="entry name" value="Methyltranfer_dom"/>
</dbReference>
<accession>A0AAV8A5L1</accession>
<comment type="catalytic activity">
    <reaction evidence="6">
        <text>arsenic triglutathione + [thioredoxin]-dithiol + S-adenosyl-L-methionine + 2 H2O = methylarsonous acid + [thioredoxin]-disulfide + 3 glutathione + S-adenosyl-L-homocysteine + H(+)</text>
        <dbReference type="Rhea" id="RHEA:69460"/>
        <dbReference type="Rhea" id="RHEA-COMP:10698"/>
        <dbReference type="Rhea" id="RHEA-COMP:10700"/>
        <dbReference type="ChEBI" id="CHEBI:15377"/>
        <dbReference type="ChEBI" id="CHEBI:15378"/>
        <dbReference type="ChEBI" id="CHEBI:17826"/>
        <dbReference type="ChEBI" id="CHEBI:29950"/>
        <dbReference type="ChEBI" id="CHEBI:50058"/>
        <dbReference type="ChEBI" id="CHEBI:57856"/>
        <dbReference type="ChEBI" id="CHEBI:57925"/>
        <dbReference type="ChEBI" id="CHEBI:59789"/>
        <dbReference type="ChEBI" id="CHEBI:183640"/>
        <dbReference type="EC" id="2.1.1.137"/>
    </reaction>
</comment>
<dbReference type="Proteomes" id="UP001150062">
    <property type="component" value="Unassembled WGS sequence"/>
</dbReference>
<dbReference type="InterPro" id="IPR026669">
    <property type="entry name" value="Arsenite_MeTrfase-like"/>
</dbReference>
<evidence type="ECO:0000256" key="6">
    <source>
        <dbReference type="ARBA" id="ARBA00047941"/>
    </source>
</evidence>
<dbReference type="CDD" id="cd02440">
    <property type="entry name" value="AdoMet_MTases"/>
    <property type="match status" value="1"/>
</dbReference>